<dbReference type="InterPro" id="IPR000835">
    <property type="entry name" value="HTH_MarR-typ"/>
</dbReference>
<dbReference type="GO" id="GO:0005829">
    <property type="term" value="C:cytosol"/>
    <property type="evidence" value="ECO:0007669"/>
    <property type="project" value="TreeGrafter"/>
</dbReference>
<dbReference type="OrthoDB" id="4823987at2"/>
<dbReference type="STRING" id="455432.AWN90_30945"/>
<feature type="region of interest" description="Disordered" evidence="1">
    <location>
        <begin position="59"/>
        <end position="108"/>
    </location>
</feature>
<dbReference type="AlphaFoldDB" id="A0A164M7U3"/>
<accession>A0A164M7U3</accession>
<feature type="domain" description="HTH arsR-type" evidence="2">
    <location>
        <begin position="131"/>
        <end position="202"/>
    </location>
</feature>
<sequence length="288" mass="31253">MTVSANAIYAASCCNSLFMNATLEHMPGHRLTYRDRRAITAGLSAGLTYAEIARQLDRPTSTVTREVNRNGGPAGYRAEPAQRSTDERARRRPLPPRADGPTPSDPDVVREVGEQLIDMIVAVGLSRTAARVFVHLCLSDDDSRTAAQLVQSLRVSPASVSKAIRFLEENGMVRRERDGRRERYRIGPDIWSRVSMISAQKDRAAADLAWRAAAVLGADTPAGSRLADMAWCFETVLRIETLGAEMLAAFPHPPAQFRPDKLIPEHTPSGSVACPSCGTAVPVPVPVG</sequence>
<dbReference type="Pfam" id="PF13936">
    <property type="entry name" value="HTH_38"/>
    <property type="match status" value="1"/>
</dbReference>
<dbReference type="InterPro" id="IPR025246">
    <property type="entry name" value="IS30-like_HTH"/>
</dbReference>
<name>A0A164M7U3_9NOCA</name>
<evidence type="ECO:0000259" key="2">
    <source>
        <dbReference type="SMART" id="SM00418"/>
    </source>
</evidence>
<evidence type="ECO:0000256" key="1">
    <source>
        <dbReference type="SAM" id="MobiDB-lite"/>
    </source>
</evidence>
<dbReference type="Gene3D" id="1.10.10.10">
    <property type="entry name" value="Winged helix-like DNA-binding domain superfamily/Winged helix DNA-binding domain"/>
    <property type="match status" value="1"/>
</dbReference>
<evidence type="ECO:0000313" key="4">
    <source>
        <dbReference type="Proteomes" id="UP000076512"/>
    </source>
</evidence>
<dbReference type="Pfam" id="PF12802">
    <property type="entry name" value="MarR_2"/>
    <property type="match status" value="1"/>
</dbReference>
<dbReference type="SMART" id="SM00418">
    <property type="entry name" value="HTH_ARSR"/>
    <property type="match status" value="1"/>
</dbReference>
<dbReference type="EMBL" id="LWGR01000007">
    <property type="protein sequence ID" value="KZM73123.1"/>
    <property type="molecule type" value="Genomic_DNA"/>
</dbReference>
<reference evidence="3 4" key="1">
    <citation type="submission" date="2016-04" db="EMBL/GenBank/DDBJ databases">
        <authorList>
            <person name="Evans L.H."/>
            <person name="Alamgir A."/>
            <person name="Owens N."/>
            <person name="Weber N.D."/>
            <person name="Virtaneva K."/>
            <person name="Barbian K."/>
            <person name="Babar A."/>
            <person name="Rosenke K."/>
        </authorList>
    </citation>
    <scope>NUCLEOTIDE SEQUENCE [LARGE SCALE GENOMIC DNA]</scope>
    <source>
        <strain evidence="3 4">IFM 0406</strain>
    </source>
</reference>
<dbReference type="InterPro" id="IPR051917">
    <property type="entry name" value="Transposase-Integrase"/>
</dbReference>
<dbReference type="InterPro" id="IPR036390">
    <property type="entry name" value="WH_DNA-bd_sf"/>
</dbReference>
<proteinExistence type="predicted"/>
<dbReference type="PANTHER" id="PTHR10948">
    <property type="entry name" value="TRANSPOSASE"/>
    <property type="match status" value="1"/>
</dbReference>
<dbReference type="InterPro" id="IPR036388">
    <property type="entry name" value="WH-like_DNA-bd_sf"/>
</dbReference>
<dbReference type="PANTHER" id="PTHR10948:SF23">
    <property type="entry name" value="TRANSPOSASE INSI FOR INSERTION SEQUENCE ELEMENT IS30A-RELATED"/>
    <property type="match status" value="1"/>
</dbReference>
<keyword evidence="4" id="KW-1185">Reference proteome</keyword>
<dbReference type="GO" id="GO:0004803">
    <property type="term" value="F:transposase activity"/>
    <property type="evidence" value="ECO:0007669"/>
    <property type="project" value="TreeGrafter"/>
</dbReference>
<organism evidence="3 4">
    <name type="scientific">Nocardia terpenica</name>
    <dbReference type="NCBI Taxonomy" id="455432"/>
    <lineage>
        <taxon>Bacteria</taxon>
        <taxon>Bacillati</taxon>
        <taxon>Actinomycetota</taxon>
        <taxon>Actinomycetes</taxon>
        <taxon>Mycobacteriales</taxon>
        <taxon>Nocardiaceae</taxon>
        <taxon>Nocardia</taxon>
    </lineage>
</organism>
<dbReference type="GO" id="GO:0032196">
    <property type="term" value="P:transposition"/>
    <property type="evidence" value="ECO:0007669"/>
    <property type="project" value="TreeGrafter"/>
</dbReference>
<protein>
    <recommendedName>
        <fullName evidence="2">HTH arsR-type domain-containing protein</fullName>
    </recommendedName>
</protein>
<dbReference type="Proteomes" id="UP000076512">
    <property type="component" value="Unassembled WGS sequence"/>
</dbReference>
<gene>
    <name evidence="3" type="ORF">AWN90_30945</name>
</gene>
<evidence type="ECO:0000313" key="3">
    <source>
        <dbReference type="EMBL" id="KZM73123.1"/>
    </source>
</evidence>
<dbReference type="GO" id="GO:0003700">
    <property type="term" value="F:DNA-binding transcription factor activity"/>
    <property type="evidence" value="ECO:0007669"/>
    <property type="project" value="InterPro"/>
</dbReference>
<dbReference type="SUPFAM" id="SSF46785">
    <property type="entry name" value="Winged helix' DNA-binding domain"/>
    <property type="match status" value="1"/>
</dbReference>
<dbReference type="InterPro" id="IPR001845">
    <property type="entry name" value="HTH_ArsR_DNA-bd_dom"/>
</dbReference>
<comment type="caution">
    <text evidence="3">The sequence shown here is derived from an EMBL/GenBank/DDBJ whole genome shotgun (WGS) entry which is preliminary data.</text>
</comment>